<dbReference type="GO" id="GO:0043565">
    <property type="term" value="F:sequence-specific DNA binding"/>
    <property type="evidence" value="ECO:0007669"/>
    <property type="project" value="InterPro"/>
</dbReference>
<dbReference type="PANTHER" id="PTHR11849:SF305">
    <property type="entry name" value="DNA-BINDING PROTEIN D-ETS-6"/>
    <property type="match status" value="1"/>
</dbReference>
<gene>
    <name evidence="5" type="primary">ets-5</name>
    <name evidence="5" type="ORF">EVAR_39390_1</name>
</gene>
<sequence length="411" mass="46031">MIKSLTYVTKAYRIPRTYQSDSILRARSARRRKQRSVPHFKLLCDNAALCSSYTGLIRRSVRGGTGGGRPGRRPRRYFLPARRAAARISGVEPRRSKYPRRRASVFEVPAPRTATLFECPRRALPRLQHIGVAWPVVRKYRRARAALSIARRRRGRVAVPDAARTMNVWLGAAEPRSLPPLYHHGQLAAAVAVAGRRRAGTSAPTGYSPSGISLRNEFKTIRIPPVASEFVCENEIKNNVYLLFVNYVKLFLNLCNELSVHAQGKPDCWRGDACRGDGSPRYTRVEERYGIPRVTLFDRVKESVTATPKRDPYAALSGCRGGGTGAGGAGGQVQLWQFLLEQLAAGGPGIAWDGPDGEFRLTDPDEVARRWGQRKAKPNMNYDKLSRALRYYYDKNIMTKVSAPRPRRPTC</sequence>
<accession>A0A4C1ZCA0</accession>
<evidence type="ECO:0000313" key="6">
    <source>
        <dbReference type="Proteomes" id="UP000299102"/>
    </source>
</evidence>
<name>A0A4C1ZCA0_EUMVA</name>
<dbReference type="SMART" id="SM00413">
    <property type="entry name" value="ETS"/>
    <property type="match status" value="1"/>
</dbReference>
<dbReference type="GO" id="GO:0000981">
    <property type="term" value="F:DNA-binding transcription factor activity, RNA polymerase II-specific"/>
    <property type="evidence" value="ECO:0007669"/>
    <property type="project" value="TreeGrafter"/>
</dbReference>
<comment type="caution">
    <text evidence="5">The sequence shown here is derived from an EMBL/GenBank/DDBJ whole genome shotgun (WGS) entry which is preliminary data.</text>
</comment>
<dbReference type="PRINTS" id="PR00454">
    <property type="entry name" value="ETSDOMAIN"/>
</dbReference>
<keyword evidence="6" id="KW-1185">Reference proteome</keyword>
<protein>
    <submittedName>
        <fullName evidence="5">ETS domain-containing transcription factor ets-5</fullName>
    </submittedName>
</protein>
<dbReference type="GO" id="GO:0030154">
    <property type="term" value="P:cell differentiation"/>
    <property type="evidence" value="ECO:0007669"/>
    <property type="project" value="TreeGrafter"/>
</dbReference>
<evidence type="ECO:0000313" key="5">
    <source>
        <dbReference type="EMBL" id="GBP84982.1"/>
    </source>
</evidence>
<dbReference type="OrthoDB" id="10067219at2759"/>
<dbReference type="AlphaFoldDB" id="A0A4C1ZCA0"/>
<feature type="domain" description="ETS" evidence="4">
    <location>
        <begin position="333"/>
        <end position="405"/>
    </location>
</feature>
<dbReference type="PANTHER" id="PTHR11849">
    <property type="entry name" value="ETS"/>
    <property type="match status" value="1"/>
</dbReference>
<dbReference type="Gene3D" id="1.10.10.10">
    <property type="entry name" value="Winged helix-like DNA-binding domain superfamily/Winged helix DNA-binding domain"/>
    <property type="match status" value="1"/>
</dbReference>
<dbReference type="PROSITE" id="PS50061">
    <property type="entry name" value="ETS_DOMAIN_3"/>
    <property type="match status" value="1"/>
</dbReference>
<evidence type="ECO:0000256" key="1">
    <source>
        <dbReference type="ARBA" id="ARBA00005562"/>
    </source>
</evidence>
<keyword evidence="2 3" id="KW-0238">DNA-binding</keyword>
<dbReference type="InterPro" id="IPR036388">
    <property type="entry name" value="WH-like_DNA-bd_sf"/>
</dbReference>
<dbReference type="InterPro" id="IPR046328">
    <property type="entry name" value="ETS_fam"/>
</dbReference>
<reference evidence="5 6" key="1">
    <citation type="journal article" date="2019" name="Commun. Biol.">
        <title>The bagworm genome reveals a unique fibroin gene that provides high tensile strength.</title>
        <authorList>
            <person name="Kono N."/>
            <person name="Nakamura H."/>
            <person name="Ohtoshi R."/>
            <person name="Tomita M."/>
            <person name="Numata K."/>
            <person name="Arakawa K."/>
        </authorList>
    </citation>
    <scope>NUCLEOTIDE SEQUENCE [LARGE SCALE GENOMIC DNA]</scope>
</reference>
<dbReference type="InterPro" id="IPR000418">
    <property type="entry name" value="Ets_dom"/>
</dbReference>
<proteinExistence type="inferred from homology"/>
<dbReference type="STRING" id="151549.A0A4C1ZCA0"/>
<evidence type="ECO:0000259" key="4">
    <source>
        <dbReference type="PROSITE" id="PS50061"/>
    </source>
</evidence>
<organism evidence="5 6">
    <name type="scientific">Eumeta variegata</name>
    <name type="common">Bagworm moth</name>
    <name type="synonym">Eumeta japonica</name>
    <dbReference type="NCBI Taxonomy" id="151549"/>
    <lineage>
        <taxon>Eukaryota</taxon>
        <taxon>Metazoa</taxon>
        <taxon>Ecdysozoa</taxon>
        <taxon>Arthropoda</taxon>
        <taxon>Hexapoda</taxon>
        <taxon>Insecta</taxon>
        <taxon>Pterygota</taxon>
        <taxon>Neoptera</taxon>
        <taxon>Endopterygota</taxon>
        <taxon>Lepidoptera</taxon>
        <taxon>Glossata</taxon>
        <taxon>Ditrysia</taxon>
        <taxon>Tineoidea</taxon>
        <taxon>Psychidae</taxon>
        <taxon>Oiketicinae</taxon>
        <taxon>Eumeta</taxon>
    </lineage>
</organism>
<dbReference type="EMBL" id="BGZK01001709">
    <property type="protein sequence ID" value="GBP84982.1"/>
    <property type="molecule type" value="Genomic_DNA"/>
</dbReference>
<dbReference type="SUPFAM" id="SSF46785">
    <property type="entry name" value="Winged helix' DNA-binding domain"/>
    <property type="match status" value="1"/>
</dbReference>
<dbReference type="PROSITE" id="PS00346">
    <property type="entry name" value="ETS_DOMAIN_2"/>
    <property type="match status" value="1"/>
</dbReference>
<evidence type="ECO:0000256" key="2">
    <source>
        <dbReference type="ARBA" id="ARBA00023125"/>
    </source>
</evidence>
<evidence type="ECO:0000256" key="3">
    <source>
        <dbReference type="RuleBase" id="RU004019"/>
    </source>
</evidence>
<dbReference type="Proteomes" id="UP000299102">
    <property type="component" value="Unassembled WGS sequence"/>
</dbReference>
<keyword evidence="3" id="KW-0539">Nucleus</keyword>
<dbReference type="Pfam" id="PF00178">
    <property type="entry name" value="Ets"/>
    <property type="match status" value="1"/>
</dbReference>
<dbReference type="GO" id="GO:0005634">
    <property type="term" value="C:nucleus"/>
    <property type="evidence" value="ECO:0007669"/>
    <property type="project" value="UniProtKB-SubCell"/>
</dbReference>
<comment type="similarity">
    <text evidence="1 3">Belongs to the ETS family.</text>
</comment>
<dbReference type="InterPro" id="IPR036390">
    <property type="entry name" value="WH_DNA-bd_sf"/>
</dbReference>
<comment type="subcellular location">
    <subcellularLocation>
        <location evidence="3">Nucleus</location>
    </subcellularLocation>
</comment>